<evidence type="ECO:0000313" key="2">
    <source>
        <dbReference type="EMBL" id="MBB2958074.1"/>
    </source>
</evidence>
<feature type="compositionally biased region" description="Polar residues" evidence="1">
    <location>
        <begin position="1"/>
        <end position="11"/>
    </location>
</feature>
<gene>
    <name evidence="2" type="ORF">FHX72_002219</name>
</gene>
<dbReference type="RefSeq" id="WP_183624984.1">
    <property type="nucleotide sequence ID" value="NZ_JACHWJ010000003.1"/>
</dbReference>
<reference evidence="2 3" key="1">
    <citation type="submission" date="2020-08" db="EMBL/GenBank/DDBJ databases">
        <title>Sequencing the genomes of 1000 actinobacteria strains.</title>
        <authorList>
            <person name="Klenk H.-P."/>
        </authorList>
    </citation>
    <scope>NUCLEOTIDE SEQUENCE [LARGE SCALE GENOMIC DNA]</scope>
    <source>
        <strain evidence="2 3">DSM 20419</strain>
    </source>
</reference>
<organism evidence="2 3">
    <name type="scientific">Pseudoclavibacter helvolus</name>
    <dbReference type="NCBI Taxonomy" id="255205"/>
    <lineage>
        <taxon>Bacteria</taxon>
        <taxon>Bacillati</taxon>
        <taxon>Actinomycetota</taxon>
        <taxon>Actinomycetes</taxon>
        <taxon>Micrococcales</taxon>
        <taxon>Microbacteriaceae</taxon>
        <taxon>Pseudoclavibacter</taxon>
    </lineage>
</organism>
<protein>
    <submittedName>
        <fullName evidence="2">Uncharacterized protein</fullName>
    </submittedName>
</protein>
<dbReference type="AlphaFoldDB" id="A0A7W4UP80"/>
<comment type="caution">
    <text evidence="2">The sequence shown here is derived from an EMBL/GenBank/DDBJ whole genome shotgun (WGS) entry which is preliminary data.</text>
</comment>
<dbReference type="Proteomes" id="UP000545286">
    <property type="component" value="Unassembled WGS sequence"/>
</dbReference>
<evidence type="ECO:0000256" key="1">
    <source>
        <dbReference type="SAM" id="MobiDB-lite"/>
    </source>
</evidence>
<keyword evidence="3" id="KW-1185">Reference proteome</keyword>
<proteinExistence type="predicted"/>
<evidence type="ECO:0000313" key="3">
    <source>
        <dbReference type="Proteomes" id="UP000545286"/>
    </source>
</evidence>
<name>A0A7W4UP80_9MICO</name>
<sequence>MPSKDTFNSSPGDPRGVPSTGGYSPEVYDLLLDAGGRLAAFYAAKAARARNAPEYRRWQNKLAALREEIADVDAQSNVSVVGKRNELLERYRVETSGSESSGTARGAS</sequence>
<feature type="region of interest" description="Disordered" evidence="1">
    <location>
        <begin position="1"/>
        <end position="23"/>
    </location>
</feature>
<dbReference type="EMBL" id="JACHWJ010000003">
    <property type="protein sequence ID" value="MBB2958074.1"/>
    <property type="molecule type" value="Genomic_DNA"/>
</dbReference>
<accession>A0A7W4UP80</accession>